<evidence type="ECO:0000256" key="2">
    <source>
        <dbReference type="ARBA" id="ARBA00009399"/>
    </source>
</evidence>
<proteinExistence type="inferred from homology"/>
<evidence type="ECO:0000313" key="8">
    <source>
        <dbReference type="EMBL" id="RWR08077.1"/>
    </source>
</evidence>
<evidence type="ECO:0000256" key="1">
    <source>
        <dbReference type="ARBA" id="ARBA00004141"/>
    </source>
</evidence>
<accession>A0A443IPZ6</accession>
<sequence length="140" mass="16268">MKLNVISILKNNPSFTRFVIVGFINTFNYYLLYIILMSLNVPYILSHSSAFVISMIGSFYLNCYFTYKTKPTFKKFFQFPMTYVVNYSVTTISLFLFVDILNMNEFVAPLLASIIPIPFTYMVSKWILQGKQGVEIGRDK</sequence>
<dbReference type="Pfam" id="PF04138">
    <property type="entry name" value="GtrA_DPMS_TM"/>
    <property type="match status" value="1"/>
</dbReference>
<evidence type="ECO:0000256" key="4">
    <source>
        <dbReference type="ARBA" id="ARBA00022989"/>
    </source>
</evidence>
<evidence type="ECO:0000256" key="6">
    <source>
        <dbReference type="SAM" id="Phobius"/>
    </source>
</evidence>
<evidence type="ECO:0000313" key="9">
    <source>
        <dbReference type="Proteomes" id="UP000273811"/>
    </source>
</evidence>
<keyword evidence="9" id="KW-1185">Reference proteome</keyword>
<keyword evidence="3 6" id="KW-0812">Transmembrane</keyword>
<evidence type="ECO:0000259" key="7">
    <source>
        <dbReference type="Pfam" id="PF04138"/>
    </source>
</evidence>
<feature type="domain" description="GtrA/DPMS transmembrane" evidence="7">
    <location>
        <begin position="17"/>
        <end position="127"/>
    </location>
</feature>
<dbReference type="GO" id="GO:0000271">
    <property type="term" value="P:polysaccharide biosynthetic process"/>
    <property type="evidence" value="ECO:0007669"/>
    <property type="project" value="InterPro"/>
</dbReference>
<gene>
    <name evidence="8" type="ORF">D4N35_012150</name>
</gene>
<evidence type="ECO:0000256" key="3">
    <source>
        <dbReference type="ARBA" id="ARBA00022692"/>
    </source>
</evidence>
<dbReference type="OrthoDB" id="2666802at2"/>
<feature type="transmembrane region" description="Helical" evidence="6">
    <location>
        <begin position="106"/>
        <end position="128"/>
    </location>
</feature>
<feature type="transmembrane region" description="Helical" evidence="6">
    <location>
        <begin position="48"/>
        <end position="67"/>
    </location>
</feature>
<protein>
    <submittedName>
        <fullName evidence="8">GtrA family protein</fullName>
    </submittedName>
</protein>
<evidence type="ECO:0000256" key="5">
    <source>
        <dbReference type="ARBA" id="ARBA00023136"/>
    </source>
</evidence>
<feature type="transmembrane region" description="Helical" evidence="6">
    <location>
        <begin position="15"/>
        <end position="36"/>
    </location>
</feature>
<keyword evidence="5 6" id="KW-0472">Membrane</keyword>
<dbReference type="GO" id="GO:0005886">
    <property type="term" value="C:plasma membrane"/>
    <property type="evidence" value="ECO:0007669"/>
    <property type="project" value="TreeGrafter"/>
</dbReference>
<dbReference type="AlphaFoldDB" id="A0A443IPZ6"/>
<comment type="similarity">
    <text evidence="2">Belongs to the GtrA family.</text>
</comment>
<comment type="caution">
    <text evidence="8">The sequence shown here is derived from an EMBL/GenBank/DDBJ whole genome shotgun (WGS) entry which is preliminary data.</text>
</comment>
<organism evidence="8 9">
    <name type="scientific">Siminovitchia fortis</name>
    <dbReference type="NCBI Taxonomy" id="254758"/>
    <lineage>
        <taxon>Bacteria</taxon>
        <taxon>Bacillati</taxon>
        <taxon>Bacillota</taxon>
        <taxon>Bacilli</taxon>
        <taxon>Bacillales</taxon>
        <taxon>Bacillaceae</taxon>
        <taxon>Siminovitchia</taxon>
    </lineage>
</organism>
<dbReference type="PANTHER" id="PTHR38459">
    <property type="entry name" value="PROPHAGE BACTOPRENOL-LINKED GLUCOSE TRANSLOCASE HOMOLOG"/>
    <property type="match status" value="1"/>
</dbReference>
<dbReference type="InterPro" id="IPR051401">
    <property type="entry name" value="GtrA_CellWall_Glycosyl"/>
</dbReference>
<feature type="transmembrane region" description="Helical" evidence="6">
    <location>
        <begin position="79"/>
        <end position="100"/>
    </location>
</feature>
<keyword evidence="4 6" id="KW-1133">Transmembrane helix</keyword>
<dbReference type="Proteomes" id="UP000273811">
    <property type="component" value="Unassembled WGS sequence"/>
</dbReference>
<reference evidence="8" key="1">
    <citation type="submission" date="2018-12" db="EMBL/GenBank/DDBJ databases">
        <authorList>
            <person name="Sun L."/>
            <person name="Chen Z."/>
        </authorList>
    </citation>
    <scope>NUCLEOTIDE SEQUENCE [LARGE SCALE GENOMIC DNA]</scope>
    <source>
        <strain evidence="8">DSM 16012</strain>
    </source>
</reference>
<dbReference type="InterPro" id="IPR007267">
    <property type="entry name" value="GtrA_DPMS_TM"/>
</dbReference>
<dbReference type="PANTHER" id="PTHR38459:SF1">
    <property type="entry name" value="PROPHAGE BACTOPRENOL-LINKED GLUCOSE TRANSLOCASE HOMOLOG"/>
    <property type="match status" value="1"/>
</dbReference>
<dbReference type="EMBL" id="QYTU02000027">
    <property type="protein sequence ID" value="RWR08077.1"/>
    <property type="molecule type" value="Genomic_DNA"/>
</dbReference>
<name>A0A443IPZ6_9BACI</name>
<comment type="subcellular location">
    <subcellularLocation>
        <location evidence="1">Membrane</location>
        <topology evidence="1">Multi-pass membrane protein</topology>
    </subcellularLocation>
</comment>
<dbReference type="RefSeq" id="WP_120073978.1">
    <property type="nucleotide sequence ID" value="NZ_CP126113.1"/>
</dbReference>